<dbReference type="EMBL" id="JABCKI010000331">
    <property type="protein sequence ID" value="KAG5650934.1"/>
    <property type="molecule type" value="Genomic_DNA"/>
</dbReference>
<protein>
    <submittedName>
        <fullName evidence="2">Uncharacterized protein</fullName>
    </submittedName>
</protein>
<dbReference type="OrthoDB" id="391988at2759"/>
<reference evidence="2" key="2">
    <citation type="submission" date="2021-10" db="EMBL/GenBank/DDBJ databases">
        <title>Phylogenomics reveals ancestral predisposition of the termite-cultivated fungus Termitomyces towards a domesticated lifestyle.</title>
        <authorList>
            <person name="Auxier B."/>
            <person name="Grum-Grzhimaylo A."/>
            <person name="Cardenas M.E."/>
            <person name="Lodge J.D."/>
            <person name="Laessoe T."/>
            <person name="Pedersen O."/>
            <person name="Smith M.E."/>
            <person name="Kuyper T.W."/>
            <person name="Franco-Molano E.A."/>
            <person name="Baroni T.J."/>
            <person name="Aanen D.K."/>
        </authorList>
    </citation>
    <scope>NUCLEOTIDE SEQUENCE</scope>
    <source>
        <strain evidence="2">D49</strain>
    </source>
</reference>
<comment type="caution">
    <text evidence="2">The sequence shown here is derived from an EMBL/GenBank/DDBJ whole genome shotgun (WGS) entry which is preliminary data.</text>
</comment>
<gene>
    <name evidence="2" type="ORF">H0H81_010489</name>
</gene>
<feature type="compositionally biased region" description="Basic and acidic residues" evidence="1">
    <location>
        <begin position="1"/>
        <end position="16"/>
    </location>
</feature>
<organism evidence="2 3">
    <name type="scientific">Sphagnurus paluster</name>
    <dbReference type="NCBI Taxonomy" id="117069"/>
    <lineage>
        <taxon>Eukaryota</taxon>
        <taxon>Fungi</taxon>
        <taxon>Dikarya</taxon>
        <taxon>Basidiomycota</taxon>
        <taxon>Agaricomycotina</taxon>
        <taxon>Agaricomycetes</taxon>
        <taxon>Agaricomycetidae</taxon>
        <taxon>Agaricales</taxon>
        <taxon>Tricholomatineae</taxon>
        <taxon>Lyophyllaceae</taxon>
        <taxon>Sphagnurus</taxon>
    </lineage>
</organism>
<evidence type="ECO:0000313" key="2">
    <source>
        <dbReference type="EMBL" id="KAG5650934.1"/>
    </source>
</evidence>
<evidence type="ECO:0000256" key="1">
    <source>
        <dbReference type="SAM" id="MobiDB-lite"/>
    </source>
</evidence>
<accession>A0A9P7GHZ1</accession>
<proteinExistence type="predicted"/>
<dbReference type="AlphaFoldDB" id="A0A9P7GHZ1"/>
<evidence type="ECO:0000313" key="3">
    <source>
        <dbReference type="Proteomes" id="UP000717328"/>
    </source>
</evidence>
<dbReference type="Proteomes" id="UP000717328">
    <property type="component" value="Unassembled WGS sequence"/>
</dbReference>
<keyword evidence="3" id="KW-1185">Reference proteome</keyword>
<feature type="region of interest" description="Disordered" evidence="1">
    <location>
        <begin position="1"/>
        <end position="27"/>
    </location>
</feature>
<name>A0A9P7GHZ1_9AGAR</name>
<reference evidence="2" key="1">
    <citation type="submission" date="2021-02" db="EMBL/GenBank/DDBJ databases">
        <authorList>
            <person name="Nieuwenhuis M."/>
            <person name="Van De Peppel L.J.J."/>
        </authorList>
    </citation>
    <scope>NUCLEOTIDE SEQUENCE</scope>
    <source>
        <strain evidence="2">D49</strain>
    </source>
</reference>
<sequence length="115" mass="13105">MAQRIYGKDDCKDKFRNQNRGYSPSENGDFDSLQHILEVCPRLGFEAGDAKNLGTALDFIRDRNEKPYIKDKLHAVWLCTEIPTGGGRVVETATEEILKARSKGWFGDGKLRWRS</sequence>